<accession>F4S3F6</accession>
<keyword evidence="6" id="KW-0406">Ion transport</keyword>
<organism evidence="10">
    <name type="scientific">Melampsora larici-populina (strain 98AG31 / pathotype 3-4-7)</name>
    <name type="common">Poplar leaf rust fungus</name>
    <dbReference type="NCBI Taxonomy" id="747676"/>
    <lineage>
        <taxon>Eukaryota</taxon>
        <taxon>Fungi</taxon>
        <taxon>Dikarya</taxon>
        <taxon>Basidiomycota</taxon>
        <taxon>Pucciniomycotina</taxon>
        <taxon>Pucciniomycetes</taxon>
        <taxon>Pucciniales</taxon>
        <taxon>Melampsoraceae</taxon>
        <taxon>Melampsora</taxon>
    </lineage>
</organism>
<feature type="transmembrane region" description="Helical" evidence="8">
    <location>
        <begin position="416"/>
        <end position="435"/>
    </location>
</feature>
<gene>
    <name evidence="9" type="ORF">MELLADRAFT_79151</name>
</gene>
<dbReference type="GO" id="GO:0005254">
    <property type="term" value="F:chloride channel activity"/>
    <property type="evidence" value="ECO:0007669"/>
    <property type="project" value="InterPro"/>
</dbReference>
<dbReference type="RefSeq" id="XP_007415917.1">
    <property type="nucleotide sequence ID" value="XM_007415855.1"/>
</dbReference>
<evidence type="ECO:0000313" key="10">
    <source>
        <dbReference type="Proteomes" id="UP000001072"/>
    </source>
</evidence>
<keyword evidence="2" id="KW-0813">Transport</keyword>
<reference evidence="10" key="1">
    <citation type="journal article" date="2011" name="Proc. Natl. Acad. Sci. U.S.A.">
        <title>Obligate biotrophy features unraveled by the genomic analysis of rust fungi.</title>
        <authorList>
            <person name="Duplessis S."/>
            <person name="Cuomo C.A."/>
            <person name="Lin Y.-C."/>
            <person name="Aerts A."/>
            <person name="Tisserant E."/>
            <person name="Veneault-Fourrey C."/>
            <person name="Joly D.L."/>
            <person name="Hacquard S."/>
            <person name="Amselem J."/>
            <person name="Cantarel B.L."/>
            <person name="Chiu R."/>
            <person name="Coutinho P.M."/>
            <person name="Feau N."/>
            <person name="Field M."/>
            <person name="Frey P."/>
            <person name="Gelhaye E."/>
            <person name="Goldberg J."/>
            <person name="Grabherr M.G."/>
            <person name="Kodira C.D."/>
            <person name="Kohler A."/>
            <person name="Kuees U."/>
            <person name="Lindquist E.A."/>
            <person name="Lucas S.M."/>
            <person name="Mago R."/>
            <person name="Mauceli E."/>
            <person name="Morin E."/>
            <person name="Murat C."/>
            <person name="Pangilinan J.L."/>
            <person name="Park R."/>
            <person name="Pearson M."/>
            <person name="Quesneville H."/>
            <person name="Rouhier N."/>
            <person name="Sakthikumar S."/>
            <person name="Salamov A.A."/>
            <person name="Schmutz J."/>
            <person name="Selles B."/>
            <person name="Shapiro H."/>
            <person name="Tanguay P."/>
            <person name="Tuskan G.A."/>
            <person name="Henrissat B."/>
            <person name="Van de Peer Y."/>
            <person name="Rouze P."/>
            <person name="Ellis J.G."/>
            <person name="Dodds P.N."/>
            <person name="Schein J.E."/>
            <person name="Zhong S."/>
            <person name="Hamelin R.C."/>
            <person name="Grigoriev I.V."/>
            <person name="Szabo L.J."/>
            <person name="Martin F."/>
        </authorList>
    </citation>
    <scope>NUCLEOTIDE SEQUENCE [LARGE SCALE GENOMIC DNA]</scope>
    <source>
        <strain evidence="10">98AG31 / pathotype 3-4-7</strain>
    </source>
</reference>
<dbReference type="eggNOG" id="ENOG502RSPD">
    <property type="taxonomic scope" value="Eukaryota"/>
</dbReference>
<dbReference type="EMBL" id="GL883143">
    <property type="protein sequence ID" value="EGG00843.1"/>
    <property type="molecule type" value="Genomic_DNA"/>
</dbReference>
<evidence type="ECO:0000256" key="5">
    <source>
        <dbReference type="ARBA" id="ARBA00022989"/>
    </source>
</evidence>
<protein>
    <submittedName>
        <fullName evidence="9">Uncharacterized protein</fullName>
    </submittedName>
</protein>
<dbReference type="KEGG" id="mlr:MELLADRAFT_79151"/>
<comment type="subcellular location">
    <subcellularLocation>
        <location evidence="1">Cell membrane</location>
        <topology evidence="1">Multi-pass membrane protein</topology>
    </subcellularLocation>
</comment>
<dbReference type="PANTHER" id="PTHR33281:SF19">
    <property type="entry name" value="VOLTAGE-DEPENDENT ANION CHANNEL-FORMING PROTEIN YNEE"/>
    <property type="match status" value="1"/>
</dbReference>
<dbReference type="OrthoDB" id="1368at2759"/>
<evidence type="ECO:0000256" key="7">
    <source>
        <dbReference type="ARBA" id="ARBA00023136"/>
    </source>
</evidence>
<dbReference type="Proteomes" id="UP000001072">
    <property type="component" value="Unassembled WGS sequence"/>
</dbReference>
<evidence type="ECO:0000313" key="9">
    <source>
        <dbReference type="EMBL" id="EGG00843.1"/>
    </source>
</evidence>
<keyword evidence="4 8" id="KW-0812">Transmembrane</keyword>
<evidence type="ECO:0000256" key="6">
    <source>
        <dbReference type="ARBA" id="ARBA00023065"/>
    </source>
</evidence>
<evidence type="ECO:0000256" key="2">
    <source>
        <dbReference type="ARBA" id="ARBA00022448"/>
    </source>
</evidence>
<dbReference type="InParanoid" id="F4S3F6"/>
<keyword evidence="3" id="KW-1003">Cell membrane</keyword>
<dbReference type="InterPro" id="IPR044669">
    <property type="entry name" value="YneE/VCCN1/2-like"/>
</dbReference>
<feature type="transmembrane region" description="Helical" evidence="8">
    <location>
        <begin position="50"/>
        <end position="70"/>
    </location>
</feature>
<dbReference type="VEuPathDB" id="FungiDB:MELLADRAFT_79151"/>
<sequence>MSSIIYQQVPTLGFAPFHHKREIEREQILLNPFRAPSALTFVKALTIWRLWPSIAFLTVWATLSTIAILHHDVTSLQLPPTIVNVLGTVIGFVVSYRTSSAYERYNDGRQQWSSIILGGRNLARLIWIHVPNALRPHDPNYLPTEEERLRSIIEKKTIINLIEGFAVSLKHHLRGEYGIYYEDLYHLACLLPKYAFPSGHPVERLDLGFTTAHCAQNSPSINGYALKFDVKVNENRGSESPRSDFTILEVRHNEQVGEERLHNSEQQRRPMKCKGAVPLDPFKADRDLLPAHNPPHERWVERFPFLAIPRALWKGTRNVAGLRRRRGINSRVIHEDNIPLEIIWHIDSYVAQLHRRQVLDPSAANALITGVQPLTDALTNLERILTTPIPFGYIVHLKLVTWGYLLLLPLQLVTSFGFITIPATALVGIAFLGFLRVGDEIENPFGYDLNDLDMDHFCHHLIAPELAKITARAPPDPSEFIFSTSNIPLLDTRDYRSGYGFLKSGLSAEDVQDLLRNHQSRGESTASTSISHV</sequence>
<name>F4S3F6_MELLP</name>
<dbReference type="AlphaFoldDB" id="F4S3F6"/>
<evidence type="ECO:0000256" key="8">
    <source>
        <dbReference type="SAM" id="Phobius"/>
    </source>
</evidence>
<keyword evidence="7 8" id="KW-0472">Membrane</keyword>
<keyword evidence="5 8" id="KW-1133">Transmembrane helix</keyword>
<dbReference type="GO" id="GO:0005886">
    <property type="term" value="C:plasma membrane"/>
    <property type="evidence" value="ECO:0007669"/>
    <property type="project" value="UniProtKB-SubCell"/>
</dbReference>
<evidence type="ECO:0000256" key="4">
    <source>
        <dbReference type="ARBA" id="ARBA00022692"/>
    </source>
</evidence>
<keyword evidence="10" id="KW-1185">Reference proteome</keyword>
<dbReference type="Pfam" id="PF25539">
    <property type="entry name" value="Bestrophin_2"/>
    <property type="match status" value="2"/>
</dbReference>
<feature type="transmembrane region" description="Helical" evidence="8">
    <location>
        <begin position="391"/>
        <end position="410"/>
    </location>
</feature>
<proteinExistence type="predicted"/>
<feature type="transmembrane region" description="Helical" evidence="8">
    <location>
        <begin position="76"/>
        <end position="96"/>
    </location>
</feature>
<evidence type="ECO:0000256" key="1">
    <source>
        <dbReference type="ARBA" id="ARBA00004651"/>
    </source>
</evidence>
<dbReference type="HOGENOM" id="CLU_029790_6_1_1"/>
<dbReference type="PANTHER" id="PTHR33281">
    <property type="entry name" value="UPF0187 PROTEIN YNEE"/>
    <property type="match status" value="1"/>
</dbReference>
<evidence type="ECO:0000256" key="3">
    <source>
        <dbReference type="ARBA" id="ARBA00022475"/>
    </source>
</evidence>
<dbReference type="GeneID" id="18933224"/>